<dbReference type="CDD" id="cd02440">
    <property type="entry name" value="AdoMet_MTases"/>
    <property type="match status" value="1"/>
</dbReference>
<evidence type="ECO:0000259" key="2">
    <source>
        <dbReference type="Pfam" id="PF13649"/>
    </source>
</evidence>
<keyword evidence="4" id="KW-1185">Reference proteome</keyword>
<feature type="domain" description="Methyltransferase" evidence="2">
    <location>
        <begin position="68"/>
        <end position="167"/>
    </location>
</feature>
<name>A0ABR3WVX4_9PEZI</name>
<dbReference type="InterPro" id="IPR041698">
    <property type="entry name" value="Methyltransf_25"/>
</dbReference>
<reference evidence="3 4" key="1">
    <citation type="journal article" date="2024" name="Commun. Biol.">
        <title>Comparative genomic analysis of thermophilic fungi reveals convergent evolutionary adaptations and gene losses.</title>
        <authorList>
            <person name="Steindorff A.S."/>
            <person name="Aguilar-Pontes M.V."/>
            <person name="Robinson A.J."/>
            <person name="Andreopoulos B."/>
            <person name="LaButti K."/>
            <person name="Kuo A."/>
            <person name="Mondo S."/>
            <person name="Riley R."/>
            <person name="Otillar R."/>
            <person name="Haridas S."/>
            <person name="Lipzen A."/>
            <person name="Grimwood J."/>
            <person name="Schmutz J."/>
            <person name="Clum A."/>
            <person name="Reid I.D."/>
            <person name="Moisan M.C."/>
            <person name="Butler G."/>
            <person name="Nguyen T.T.M."/>
            <person name="Dewar K."/>
            <person name="Conant G."/>
            <person name="Drula E."/>
            <person name="Henrissat B."/>
            <person name="Hansel C."/>
            <person name="Singer S."/>
            <person name="Hutchinson M.I."/>
            <person name="de Vries R.P."/>
            <person name="Natvig D.O."/>
            <person name="Powell A.J."/>
            <person name="Tsang A."/>
            <person name="Grigoriev I.V."/>
        </authorList>
    </citation>
    <scope>NUCLEOTIDE SEQUENCE [LARGE SCALE GENOMIC DNA]</scope>
    <source>
        <strain evidence="3 4">ATCC 24622</strain>
    </source>
</reference>
<accession>A0ABR3WVX4</accession>
<dbReference type="Pfam" id="PF13649">
    <property type="entry name" value="Methyltransf_25"/>
    <property type="match status" value="1"/>
</dbReference>
<evidence type="ECO:0000256" key="1">
    <source>
        <dbReference type="ARBA" id="ARBA00038158"/>
    </source>
</evidence>
<dbReference type="PANTHER" id="PTHR43591:SF110">
    <property type="entry name" value="RHODANESE DOMAIN-CONTAINING PROTEIN"/>
    <property type="match status" value="1"/>
</dbReference>
<dbReference type="EMBL" id="JAZHXJ010000230">
    <property type="protein sequence ID" value="KAL1867831.1"/>
    <property type="molecule type" value="Genomic_DNA"/>
</dbReference>
<comment type="similarity">
    <text evidence="1">Belongs to the methyltransferase superfamily. LaeA methyltransferase family.</text>
</comment>
<sequence length="241" mass="26684">MVSKAPENLKARLKESYDAIAPAYNEWTAQHSELRLLYLDKLIQLLDPPTAEAPGDSDTPNQGPQLNVVELGCGAGIPVTEKLVADPRRRFHVTANDISTAQLDLAKSRFDPKGEAPVVWVQGDMLDLRFPEASVDAVIAMYSIIHLPRDEQDKMLVHIRSWLRSGGYALINFSAEEMEGLVMEKWLDERGWMYWSGWGAEGALAKVREAGLEVVSAEVVDDVTDASFLWVIARKPLAVAG</sequence>
<proteinExistence type="inferred from homology"/>
<protein>
    <recommendedName>
        <fullName evidence="2">Methyltransferase domain-containing protein</fullName>
    </recommendedName>
</protein>
<dbReference type="SUPFAM" id="SSF53335">
    <property type="entry name" value="S-adenosyl-L-methionine-dependent methyltransferases"/>
    <property type="match status" value="1"/>
</dbReference>
<organism evidence="3 4">
    <name type="scientific">Phialemonium thermophilum</name>
    <dbReference type="NCBI Taxonomy" id="223376"/>
    <lineage>
        <taxon>Eukaryota</taxon>
        <taxon>Fungi</taxon>
        <taxon>Dikarya</taxon>
        <taxon>Ascomycota</taxon>
        <taxon>Pezizomycotina</taxon>
        <taxon>Sordariomycetes</taxon>
        <taxon>Sordariomycetidae</taxon>
        <taxon>Cephalothecales</taxon>
        <taxon>Cephalothecaceae</taxon>
        <taxon>Phialemonium</taxon>
    </lineage>
</organism>
<dbReference type="Gene3D" id="3.40.50.150">
    <property type="entry name" value="Vaccinia Virus protein VP39"/>
    <property type="match status" value="1"/>
</dbReference>
<evidence type="ECO:0000313" key="4">
    <source>
        <dbReference type="Proteomes" id="UP001586593"/>
    </source>
</evidence>
<dbReference type="InterPro" id="IPR029063">
    <property type="entry name" value="SAM-dependent_MTases_sf"/>
</dbReference>
<gene>
    <name evidence="3" type="ORF">VTK73DRAFT_3973</name>
</gene>
<dbReference type="PANTHER" id="PTHR43591">
    <property type="entry name" value="METHYLTRANSFERASE"/>
    <property type="match status" value="1"/>
</dbReference>
<comment type="caution">
    <text evidence="3">The sequence shown here is derived from an EMBL/GenBank/DDBJ whole genome shotgun (WGS) entry which is preliminary data.</text>
</comment>
<evidence type="ECO:0000313" key="3">
    <source>
        <dbReference type="EMBL" id="KAL1867831.1"/>
    </source>
</evidence>
<dbReference type="Proteomes" id="UP001586593">
    <property type="component" value="Unassembled WGS sequence"/>
</dbReference>